<comment type="similarity">
    <text evidence="1">Belongs to the UPF0250 family.</text>
</comment>
<protein>
    <submittedName>
        <fullName evidence="2">Uncharacterized protein</fullName>
    </submittedName>
</protein>
<proteinExistence type="inferred from homology"/>
<accession>A0A2S5KXJ4</accession>
<dbReference type="SUPFAM" id="SSF117991">
    <property type="entry name" value="YbeD/HP0495-like"/>
    <property type="match status" value="1"/>
</dbReference>
<dbReference type="InterPro" id="IPR027471">
    <property type="entry name" value="YbeD-like_sf"/>
</dbReference>
<organism evidence="2 3">
    <name type="scientific">Proteobacteria bacterium 228</name>
    <dbReference type="NCBI Taxonomy" id="2083153"/>
    <lineage>
        <taxon>Bacteria</taxon>
        <taxon>Pseudomonadati</taxon>
        <taxon>Pseudomonadota</taxon>
    </lineage>
</organism>
<dbReference type="Pfam" id="PF04359">
    <property type="entry name" value="DUF493"/>
    <property type="match status" value="1"/>
</dbReference>
<evidence type="ECO:0000313" key="2">
    <source>
        <dbReference type="EMBL" id="PPC78996.1"/>
    </source>
</evidence>
<comment type="caution">
    <text evidence="2">The sequence shown here is derived from an EMBL/GenBank/DDBJ whole genome shotgun (WGS) entry which is preliminary data.</text>
</comment>
<name>A0A2S5KXJ4_9PROT</name>
<dbReference type="AlphaFoldDB" id="A0A2S5KXJ4"/>
<dbReference type="PANTHER" id="PTHR38036:SF1">
    <property type="entry name" value="UPF0250 PROTEIN YBED"/>
    <property type="match status" value="1"/>
</dbReference>
<dbReference type="InterPro" id="IPR007454">
    <property type="entry name" value="UPF0250_YbeD-like"/>
</dbReference>
<evidence type="ECO:0000313" key="3">
    <source>
        <dbReference type="Proteomes" id="UP000238196"/>
    </source>
</evidence>
<dbReference type="EMBL" id="PRLP01000007">
    <property type="protein sequence ID" value="PPC78996.1"/>
    <property type="molecule type" value="Genomic_DNA"/>
</dbReference>
<evidence type="ECO:0000256" key="1">
    <source>
        <dbReference type="ARBA" id="ARBA00008460"/>
    </source>
</evidence>
<dbReference type="Proteomes" id="UP000238196">
    <property type="component" value="Unassembled WGS sequence"/>
</dbReference>
<gene>
    <name evidence="2" type="ORF">C4K68_02225</name>
</gene>
<dbReference type="GO" id="GO:0005829">
    <property type="term" value="C:cytosol"/>
    <property type="evidence" value="ECO:0007669"/>
    <property type="project" value="TreeGrafter"/>
</dbReference>
<dbReference type="HAMAP" id="MF_00659">
    <property type="entry name" value="UPF0250"/>
    <property type="match status" value="1"/>
</dbReference>
<dbReference type="PANTHER" id="PTHR38036">
    <property type="entry name" value="UPF0250 PROTEIN YBED"/>
    <property type="match status" value="1"/>
</dbReference>
<dbReference type="Gene3D" id="3.30.70.260">
    <property type="match status" value="1"/>
</dbReference>
<sequence>MKETDPQAPKIEFPCPNYPIKVMGDNVPHYSRVVIEIIERHAPGFDQTIIRESISRNGRFVSLTMEITATGTAQLQAMFDDLKGTGLVKMVL</sequence>
<reference evidence="2 3" key="1">
    <citation type="submission" date="2018-02" db="EMBL/GenBank/DDBJ databases">
        <title>novel marine gammaproteobacteria from coastal saline agro ecosystem.</title>
        <authorList>
            <person name="Krishnan R."/>
            <person name="Ramesh Kumar N."/>
        </authorList>
    </citation>
    <scope>NUCLEOTIDE SEQUENCE [LARGE SCALE GENOMIC DNA]</scope>
    <source>
        <strain evidence="2 3">228</strain>
    </source>
</reference>
<dbReference type="OrthoDB" id="9793424at2"/>